<dbReference type="InterPro" id="IPR029119">
    <property type="entry name" value="MutY_C"/>
</dbReference>
<accession>A0A6F8V8M4</accession>
<dbReference type="Proteomes" id="UP000502260">
    <property type="component" value="Chromosome"/>
</dbReference>
<keyword evidence="11" id="KW-0411">Iron-sulfur</keyword>
<keyword evidence="6" id="KW-0004">4Fe-4S</keyword>
<dbReference type="PANTHER" id="PTHR42944:SF1">
    <property type="entry name" value="ADENINE DNA GLYCOSYLASE"/>
    <property type="match status" value="1"/>
</dbReference>
<keyword evidence="8 14" id="KW-0227">DNA damage</keyword>
<evidence type="ECO:0000259" key="15">
    <source>
        <dbReference type="SMART" id="SM00478"/>
    </source>
</evidence>
<dbReference type="FunFam" id="1.10.340.30:FF:000002">
    <property type="entry name" value="Adenine DNA glycosylase"/>
    <property type="match status" value="1"/>
</dbReference>
<evidence type="ECO:0000256" key="1">
    <source>
        <dbReference type="ARBA" id="ARBA00000843"/>
    </source>
</evidence>
<evidence type="ECO:0000313" key="17">
    <source>
        <dbReference type="Proteomes" id="UP000502260"/>
    </source>
</evidence>
<evidence type="ECO:0000256" key="14">
    <source>
        <dbReference type="RuleBase" id="RU365096"/>
    </source>
</evidence>
<evidence type="ECO:0000256" key="11">
    <source>
        <dbReference type="ARBA" id="ARBA00023014"/>
    </source>
</evidence>
<evidence type="ECO:0000313" key="16">
    <source>
        <dbReference type="EMBL" id="BCB25481.1"/>
    </source>
</evidence>
<feature type="domain" description="HhH-GPD" evidence="15">
    <location>
        <begin position="37"/>
        <end position="188"/>
    </location>
</feature>
<dbReference type="PROSITE" id="PS00764">
    <property type="entry name" value="ENDONUCLEASE_III_1"/>
    <property type="match status" value="1"/>
</dbReference>
<dbReference type="SMART" id="SM00478">
    <property type="entry name" value="ENDO3c"/>
    <property type="match status" value="1"/>
</dbReference>
<dbReference type="InterPro" id="IPR011257">
    <property type="entry name" value="DNA_glycosylase"/>
</dbReference>
<dbReference type="KEGG" id="slac:SKTS_03670"/>
<dbReference type="GO" id="GO:0032357">
    <property type="term" value="F:oxidized purine DNA binding"/>
    <property type="evidence" value="ECO:0007669"/>
    <property type="project" value="TreeGrafter"/>
</dbReference>
<dbReference type="GO" id="GO:0051539">
    <property type="term" value="F:4 iron, 4 sulfur cluster binding"/>
    <property type="evidence" value="ECO:0007669"/>
    <property type="project" value="UniProtKB-UniRule"/>
</dbReference>
<dbReference type="InterPro" id="IPR044298">
    <property type="entry name" value="MIG/MutY"/>
</dbReference>
<reference evidence="17" key="1">
    <citation type="submission" date="2020-03" db="EMBL/GenBank/DDBJ databases">
        <title>Complete genome sequence of sulfur-oxidizing bacterium skT11.</title>
        <authorList>
            <person name="Kanda M."/>
            <person name="Kojima H."/>
            <person name="Fukui M."/>
        </authorList>
    </citation>
    <scope>NUCLEOTIDE SEQUENCE [LARGE SCALE GENOMIC DNA]</scope>
    <source>
        <strain evidence="17">skT11</strain>
    </source>
</reference>
<dbReference type="GO" id="GO:0035485">
    <property type="term" value="F:adenine/guanine mispair binding"/>
    <property type="evidence" value="ECO:0007669"/>
    <property type="project" value="TreeGrafter"/>
</dbReference>
<dbReference type="SUPFAM" id="SSF55811">
    <property type="entry name" value="Nudix"/>
    <property type="match status" value="1"/>
</dbReference>
<dbReference type="CDD" id="cd00056">
    <property type="entry name" value="ENDO3c"/>
    <property type="match status" value="1"/>
</dbReference>
<dbReference type="EC" id="3.2.2.31" evidence="4 14"/>
<dbReference type="GO" id="GO:0034039">
    <property type="term" value="F:8-oxo-7,8-dihydroguanine DNA N-glycosylase activity"/>
    <property type="evidence" value="ECO:0007669"/>
    <property type="project" value="TreeGrafter"/>
</dbReference>
<evidence type="ECO:0000256" key="10">
    <source>
        <dbReference type="ARBA" id="ARBA00023004"/>
    </source>
</evidence>
<comment type="cofactor">
    <cofactor evidence="14">
        <name>[4Fe-4S] cluster</name>
        <dbReference type="ChEBI" id="CHEBI:49883"/>
    </cofactor>
    <text evidence="14">Binds 1 [4Fe-4S] cluster.</text>
</comment>
<dbReference type="SUPFAM" id="SSF48150">
    <property type="entry name" value="DNA-glycosylase"/>
    <property type="match status" value="1"/>
</dbReference>
<protein>
    <recommendedName>
        <fullName evidence="5 14">Adenine DNA glycosylase</fullName>
        <ecNumber evidence="4 14">3.2.2.31</ecNumber>
    </recommendedName>
</protein>
<dbReference type="EMBL" id="AP022853">
    <property type="protein sequence ID" value="BCB25481.1"/>
    <property type="molecule type" value="Genomic_DNA"/>
</dbReference>
<keyword evidence="7" id="KW-0479">Metal-binding</keyword>
<dbReference type="Gene3D" id="3.90.79.10">
    <property type="entry name" value="Nucleoside Triphosphate Pyrophosphohydrolase"/>
    <property type="match status" value="1"/>
</dbReference>
<keyword evidence="17" id="KW-1185">Reference proteome</keyword>
<dbReference type="InterPro" id="IPR003265">
    <property type="entry name" value="HhH-GPD_domain"/>
</dbReference>
<dbReference type="GO" id="GO:0000701">
    <property type="term" value="F:purine-specific mismatch base pair DNA N-glycosylase activity"/>
    <property type="evidence" value="ECO:0007669"/>
    <property type="project" value="UniProtKB-EC"/>
</dbReference>
<dbReference type="GO" id="GO:0006298">
    <property type="term" value="P:mismatch repair"/>
    <property type="evidence" value="ECO:0007669"/>
    <property type="project" value="TreeGrafter"/>
</dbReference>
<evidence type="ECO:0000256" key="4">
    <source>
        <dbReference type="ARBA" id="ARBA00012045"/>
    </source>
</evidence>
<evidence type="ECO:0000256" key="12">
    <source>
        <dbReference type="ARBA" id="ARBA00023204"/>
    </source>
</evidence>
<name>A0A6F8V8M4_9PROT</name>
<evidence type="ECO:0000256" key="9">
    <source>
        <dbReference type="ARBA" id="ARBA00022801"/>
    </source>
</evidence>
<dbReference type="InterPro" id="IPR005760">
    <property type="entry name" value="A/G_AdeGlyc_MutY"/>
</dbReference>
<keyword evidence="12" id="KW-0234">DNA repair</keyword>
<proteinExistence type="inferred from homology"/>
<evidence type="ECO:0000256" key="5">
    <source>
        <dbReference type="ARBA" id="ARBA00022023"/>
    </source>
</evidence>
<keyword evidence="9" id="KW-0378">Hydrolase</keyword>
<comment type="catalytic activity">
    <reaction evidence="1 14">
        <text>Hydrolyzes free adenine bases from 7,8-dihydro-8-oxoguanine:adenine mismatched double-stranded DNA, leaving an apurinic site.</text>
        <dbReference type="EC" id="3.2.2.31"/>
    </reaction>
</comment>
<dbReference type="Gene3D" id="1.10.340.30">
    <property type="entry name" value="Hypothetical protein, domain 2"/>
    <property type="match status" value="1"/>
</dbReference>
<dbReference type="InterPro" id="IPR023170">
    <property type="entry name" value="HhH_base_excis_C"/>
</dbReference>
<dbReference type="NCBIfam" id="TIGR01084">
    <property type="entry name" value="mutY"/>
    <property type="match status" value="1"/>
</dbReference>
<dbReference type="Pfam" id="PF00633">
    <property type="entry name" value="HHH"/>
    <property type="match status" value="1"/>
</dbReference>
<evidence type="ECO:0000256" key="13">
    <source>
        <dbReference type="ARBA" id="ARBA00023295"/>
    </source>
</evidence>
<dbReference type="InterPro" id="IPR015797">
    <property type="entry name" value="NUDIX_hydrolase-like_dom_sf"/>
</dbReference>
<evidence type="ECO:0000256" key="7">
    <source>
        <dbReference type="ARBA" id="ARBA00022723"/>
    </source>
</evidence>
<dbReference type="GO" id="GO:0006284">
    <property type="term" value="P:base-excision repair"/>
    <property type="evidence" value="ECO:0007669"/>
    <property type="project" value="UniProtKB-UniRule"/>
</dbReference>
<dbReference type="GO" id="GO:0046872">
    <property type="term" value="F:metal ion binding"/>
    <property type="evidence" value="ECO:0007669"/>
    <property type="project" value="UniProtKB-UniRule"/>
</dbReference>
<dbReference type="InterPro" id="IPR000445">
    <property type="entry name" value="HhH_motif"/>
</dbReference>
<comment type="similarity">
    <text evidence="3 14">Belongs to the Nth/MutY family.</text>
</comment>
<dbReference type="PANTHER" id="PTHR42944">
    <property type="entry name" value="ADENINE DNA GLYCOSYLASE"/>
    <property type="match status" value="1"/>
</dbReference>
<keyword evidence="13 14" id="KW-0326">Glycosidase</keyword>
<dbReference type="InterPro" id="IPR004035">
    <property type="entry name" value="Endouclease-III_FeS-bd_BS"/>
</dbReference>
<dbReference type="CDD" id="cd03431">
    <property type="entry name" value="NUDIX_DNA_Glycosylase_C-MutY"/>
    <property type="match status" value="1"/>
</dbReference>
<comment type="function">
    <text evidence="2">Adenine glycosylase active on G-A mispairs. MutY also corrects error-prone DNA synthesis past GO lesions which are due to the oxidatively damaged form of guanine: 7,8-dihydro-8-oxoguanine (8-oxo-dGTP).</text>
</comment>
<dbReference type="RefSeq" id="WP_173059508.1">
    <property type="nucleotide sequence ID" value="NZ_AP022853.1"/>
</dbReference>
<dbReference type="Gene3D" id="1.10.1670.10">
    <property type="entry name" value="Helix-hairpin-Helix base-excision DNA repair enzymes (C-terminal)"/>
    <property type="match status" value="1"/>
</dbReference>
<evidence type="ECO:0000256" key="3">
    <source>
        <dbReference type="ARBA" id="ARBA00008343"/>
    </source>
</evidence>
<evidence type="ECO:0000256" key="6">
    <source>
        <dbReference type="ARBA" id="ARBA00022485"/>
    </source>
</evidence>
<dbReference type="Pfam" id="PF00730">
    <property type="entry name" value="HhH-GPD"/>
    <property type="match status" value="1"/>
</dbReference>
<sequence>MSGFASSLIQWQKAHGRHDLPWQDSRDPYAVWLSEIMLQQTQVSSVIPYYQRFLASFPDIAALAAATQDEVLAHWSGLGYYSRARNLHRAAQQVVERHGGIFPRDFEQILALPGIGRSTAAAISAFSFGVRRAILDGNVKRVLARYCAVEGHPGQKGVEALLWQHAEALLPQQGIEAYTQGLMDLGATVCSRSRPRCGECPVGRDCLAHHQGRQNELPSPRPRKALPERETAMLLLMRQGEIFLEKRPPTGIWGGMWSFPEISPADDPQEVSLARFGFETGLLEAFPAMQHTFTHFRLHIRPQRLEVQTIQPRANQPGGVWLGLQEALGAAIPTPVRKLLLLCGKVMREKAGAS</sequence>
<dbReference type="AlphaFoldDB" id="A0A6F8V8M4"/>
<dbReference type="Pfam" id="PF14815">
    <property type="entry name" value="NUDIX_4"/>
    <property type="match status" value="1"/>
</dbReference>
<organism evidence="16 17">
    <name type="scientific">Sulfurimicrobium lacus</name>
    <dbReference type="NCBI Taxonomy" id="2715678"/>
    <lineage>
        <taxon>Bacteria</taxon>
        <taxon>Pseudomonadati</taxon>
        <taxon>Pseudomonadota</taxon>
        <taxon>Betaproteobacteria</taxon>
        <taxon>Nitrosomonadales</taxon>
        <taxon>Sulfuricellaceae</taxon>
        <taxon>Sulfurimicrobium</taxon>
    </lineage>
</organism>
<keyword evidence="10 14" id="KW-0408">Iron</keyword>
<evidence type="ECO:0000256" key="2">
    <source>
        <dbReference type="ARBA" id="ARBA00002933"/>
    </source>
</evidence>
<evidence type="ECO:0000256" key="8">
    <source>
        <dbReference type="ARBA" id="ARBA00022763"/>
    </source>
</evidence>
<gene>
    <name evidence="16" type="primary">mutY</name>
    <name evidence="16" type="ORF">SKTS_03670</name>
</gene>